<dbReference type="AlphaFoldDB" id="A0A9D2BA96"/>
<accession>A0A9D2BA96</accession>
<dbReference type="Pfam" id="PF01380">
    <property type="entry name" value="SIS"/>
    <property type="match status" value="1"/>
</dbReference>
<protein>
    <submittedName>
        <fullName evidence="6">MurR/RpiR family transcriptional regulator</fullName>
    </submittedName>
</protein>
<dbReference type="GO" id="GO:0003700">
    <property type="term" value="F:DNA-binding transcription factor activity"/>
    <property type="evidence" value="ECO:0007669"/>
    <property type="project" value="InterPro"/>
</dbReference>
<feature type="domain" description="SIS" evidence="5">
    <location>
        <begin position="123"/>
        <end position="262"/>
    </location>
</feature>
<dbReference type="InterPro" id="IPR035472">
    <property type="entry name" value="RpiR-like_SIS"/>
</dbReference>
<dbReference type="GO" id="GO:1901135">
    <property type="term" value="P:carbohydrate derivative metabolic process"/>
    <property type="evidence" value="ECO:0007669"/>
    <property type="project" value="InterPro"/>
</dbReference>
<dbReference type="PROSITE" id="PS51464">
    <property type="entry name" value="SIS"/>
    <property type="match status" value="1"/>
</dbReference>
<evidence type="ECO:0000313" key="6">
    <source>
        <dbReference type="EMBL" id="HIX68698.1"/>
    </source>
</evidence>
<dbReference type="SUPFAM" id="SSF53697">
    <property type="entry name" value="SIS domain"/>
    <property type="match status" value="1"/>
</dbReference>
<dbReference type="Gene3D" id="1.10.10.10">
    <property type="entry name" value="Winged helix-like DNA-binding domain superfamily/Winged helix DNA-binding domain"/>
    <property type="match status" value="1"/>
</dbReference>
<keyword evidence="2" id="KW-0238">DNA-binding</keyword>
<dbReference type="PROSITE" id="PS51071">
    <property type="entry name" value="HTH_RPIR"/>
    <property type="match status" value="1"/>
</dbReference>
<evidence type="ECO:0000259" key="4">
    <source>
        <dbReference type="PROSITE" id="PS51071"/>
    </source>
</evidence>
<dbReference type="GO" id="GO:0097367">
    <property type="term" value="F:carbohydrate derivative binding"/>
    <property type="evidence" value="ECO:0007669"/>
    <property type="project" value="InterPro"/>
</dbReference>
<dbReference type="GO" id="GO:0003677">
    <property type="term" value="F:DNA binding"/>
    <property type="evidence" value="ECO:0007669"/>
    <property type="project" value="UniProtKB-KW"/>
</dbReference>
<dbReference type="InterPro" id="IPR047640">
    <property type="entry name" value="RpiR-like"/>
</dbReference>
<proteinExistence type="predicted"/>
<dbReference type="InterPro" id="IPR001347">
    <property type="entry name" value="SIS_dom"/>
</dbReference>
<dbReference type="Pfam" id="PF01418">
    <property type="entry name" value="HTH_6"/>
    <property type="match status" value="1"/>
</dbReference>
<dbReference type="SUPFAM" id="SSF46689">
    <property type="entry name" value="Homeodomain-like"/>
    <property type="match status" value="1"/>
</dbReference>
<evidence type="ECO:0000256" key="3">
    <source>
        <dbReference type="ARBA" id="ARBA00023163"/>
    </source>
</evidence>
<gene>
    <name evidence="6" type="ORF">H9735_11335</name>
</gene>
<dbReference type="InterPro" id="IPR036388">
    <property type="entry name" value="WH-like_DNA-bd_sf"/>
</dbReference>
<dbReference type="Proteomes" id="UP000886721">
    <property type="component" value="Unassembled WGS sequence"/>
</dbReference>
<dbReference type="PANTHER" id="PTHR30514">
    <property type="entry name" value="GLUCOKINASE"/>
    <property type="match status" value="1"/>
</dbReference>
<reference evidence="6" key="1">
    <citation type="journal article" date="2021" name="PeerJ">
        <title>Extensive microbial diversity within the chicken gut microbiome revealed by metagenomics and culture.</title>
        <authorList>
            <person name="Gilroy R."/>
            <person name="Ravi A."/>
            <person name="Getino M."/>
            <person name="Pursley I."/>
            <person name="Horton D.L."/>
            <person name="Alikhan N.F."/>
            <person name="Baker D."/>
            <person name="Gharbi K."/>
            <person name="Hall N."/>
            <person name="Watson M."/>
            <person name="Adriaenssens E.M."/>
            <person name="Foster-Nyarko E."/>
            <person name="Jarju S."/>
            <person name="Secka A."/>
            <person name="Antonio M."/>
            <person name="Oren A."/>
            <person name="Chaudhuri R.R."/>
            <person name="La Ragione R."/>
            <person name="Hildebrand F."/>
            <person name="Pallen M.J."/>
        </authorList>
    </citation>
    <scope>NUCLEOTIDE SEQUENCE</scope>
    <source>
        <strain evidence="6">CHK191-13928</strain>
    </source>
</reference>
<keyword evidence="3" id="KW-0804">Transcription</keyword>
<dbReference type="CDD" id="cd05013">
    <property type="entry name" value="SIS_RpiR"/>
    <property type="match status" value="1"/>
</dbReference>
<keyword evidence="1" id="KW-0805">Transcription regulation</keyword>
<comment type="caution">
    <text evidence="6">The sequence shown here is derived from an EMBL/GenBank/DDBJ whole genome shotgun (WGS) entry which is preliminary data.</text>
</comment>
<dbReference type="InterPro" id="IPR000281">
    <property type="entry name" value="HTH_RpiR"/>
</dbReference>
<evidence type="ECO:0000313" key="7">
    <source>
        <dbReference type="Proteomes" id="UP000886721"/>
    </source>
</evidence>
<evidence type="ECO:0000259" key="5">
    <source>
        <dbReference type="PROSITE" id="PS51464"/>
    </source>
</evidence>
<dbReference type="EMBL" id="DXEM01000034">
    <property type="protein sequence ID" value="HIX68698.1"/>
    <property type="molecule type" value="Genomic_DNA"/>
</dbReference>
<evidence type="ECO:0000256" key="1">
    <source>
        <dbReference type="ARBA" id="ARBA00023015"/>
    </source>
</evidence>
<evidence type="ECO:0000256" key="2">
    <source>
        <dbReference type="ARBA" id="ARBA00023125"/>
    </source>
</evidence>
<feature type="domain" description="HTH rpiR-type" evidence="4">
    <location>
        <begin position="1"/>
        <end position="75"/>
    </location>
</feature>
<sequence>MIFEKLEDQTNFTNSEKSIAEYILKNPFSLVGITASQLGQLTMTSKATVFRFCKKVGVKSFDELKQQVQYESHEKERVKNFMKKEPFDQSSTMRDVTGNLPFFYDSAIISTNAMMDNVQLNRIIKNLRDAQIIDFYGVGITHSCATAAVFKFQTTGKTCAAYSFLNEHYAVSQKHKKKVSIMLSFTGGNQGIVNCAKKLKKLGMYLIGIGGLESTELKDCCNEYIEIYQEDLVTSFEVMTPYISMTYILDILFAGLLVKDFNRHFQDSMEVRELLKRR</sequence>
<dbReference type="InterPro" id="IPR046348">
    <property type="entry name" value="SIS_dom_sf"/>
</dbReference>
<name>A0A9D2BA96_9FIRM</name>
<reference evidence="6" key="2">
    <citation type="submission" date="2021-04" db="EMBL/GenBank/DDBJ databases">
        <authorList>
            <person name="Gilroy R."/>
        </authorList>
    </citation>
    <scope>NUCLEOTIDE SEQUENCE</scope>
    <source>
        <strain evidence="6">CHK191-13928</strain>
    </source>
</reference>
<dbReference type="InterPro" id="IPR009057">
    <property type="entry name" value="Homeodomain-like_sf"/>
</dbReference>
<dbReference type="Gene3D" id="3.40.50.10490">
    <property type="entry name" value="Glucose-6-phosphate isomerase like protein, domain 1"/>
    <property type="match status" value="1"/>
</dbReference>
<dbReference type="PANTHER" id="PTHR30514:SF10">
    <property type="entry name" value="MURR_RPIR FAMILY TRANSCRIPTIONAL REGULATOR"/>
    <property type="match status" value="1"/>
</dbReference>
<organism evidence="6 7">
    <name type="scientific">Candidatus Anaerostipes excrementavium</name>
    <dbReference type="NCBI Taxonomy" id="2838463"/>
    <lineage>
        <taxon>Bacteria</taxon>
        <taxon>Bacillati</taxon>
        <taxon>Bacillota</taxon>
        <taxon>Clostridia</taxon>
        <taxon>Lachnospirales</taxon>
        <taxon>Lachnospiraceae</taxon>
        <taxon>Anaerostipes</taxon>
    </lineage>
</organism>